<dbReference type="AlphaFoldDB" id="A0AAX1J3K1"/>
<dbReference type="RefSeq" id="WP_000638388.1">
    <property type="nucleotide sequence ID" value="NZ_BBNF01000007.1"/>
</dbReference>
<feature type="transmembrane region" description="Helical" evidence="1">
    <location>
        <begin position="6"/>
        <end position="21"/>
    </location>
</feature>
<gene>
    <name evidence="2" type="ORF">FQZ18_08215</name>
</gene>
<dbReference type="EMBL" id="CP061525">
    <property type="protein sequence ID" value="QNV23302.1"/>
    <property type="molecule type" value="Genomic_DNA"/>
</dbReference>
<organism evidence="2 3">
    <name type="scientific">Acinetobacter baumannii</name>
    <dbReference type="NCBI Taxonomy" id="470"/>
    <lineage>
        <taxon>Bacteria</taxon>
        <taxon>Pseudomonadati</taxon>
        <taxon>Pseudomonadota</taxon>
        <taxon>Gammaproteobacteria</taxon>
        <taxon>Moraxellales</taxon>
        <taxon>Moraxellaceae</taxon>
        <taxon>Acinetobacter</taxon>
        <taxon>Acinetobacter calcoaceticus/baumannii complex</taxon>
    </lineage>
</organism>
<name>A0AAX1J3K1_ACIBA</name>
<evidence type="ECO:0008006" key="4">
    <source>
        <dbReference type="Google" id="ProtNLM"/>
    </source>
</evidence>
<reference evidence="2 3" key="1">
    <citation type="submission" date="2020-09" db="EMBL/GenBank/DDBJ databases">
        <title>Carbapenem-Resistant Acinetobacter baumannii devoid of typical resistance factors.</title>
        <authorList>
            <person name="Hoffmann M."/>
            <person name="Luo Y."/>
            <person name="Strain E."/>
            <person name="Rand H."/>
            <person name="Javkar K.G."/>
        </authorList>
    </citation>
    <scope>NUCLEOTIDE SEQUENCE [LARGE SCALE GENOMIC DNA]</scope>
    <source>
        <strain evidence="2 3">CFSAN093705</strain>
    </source>
</reference>
<keyword evidence="1" id="KW-0812">Transmembrane</keyword>
<dbReference type="Proteomes" id="UP000516419">
    <property type="component" value="Chromosome"/>
</dbReference>
<sequence>MIWVFIIIIIWVIYVIFEIRIKKHSRVLELPEFTLNIAGKIYSEKGEEYEHEVIVALYQNELKTVIGIQSEKHIKVERIVILAIEDVDKVGVYLDALRIGYLDKDSAREFCNFIKTKKLSLNDGFEVEAIIMGNLEGDRWLVQLNMPSKLQKFRFKLY</sequence>
<evidence type="ECO:0000313" key="2">
    <source>
        <dbReference type="EMBL" id="QNV23302.1"/>
    </source>
</evidence>
<protein>
    <recommendedName>
        <fullName evidence="4">HIRAN domain-containing protein</fullName>
    </recommendedName>
</protein>
<evidence type="ECO:0000256" key="1">
    <source>
        <dbReference type="SAM" id="Phobius"/>
    </source>
</evidence>
<keyword evidence="1" id="KW-1133">Transmembrane helix</keyword>
<keyword evidence="1" id="KW-0472">Membrane</keyword>
<accession>A0AAX1J3K1</accession>
<proteinExistence type="predicted"/>
<evidence type="ECO:0000313" key="3">
    <source>
        <dbReference type="Proteomes" id="UP000516419"/>
    </source>
</evidence>